<dbReference type="Proteomes" id="UP001172457">
    <property type="component" value="Chromosome 4"/>
</dbReference>
<keyword evidence="3 11" id="KW-0812">Transmembrane</keyword>
<keyword evidence="6 11" id="KW-0472">Membrane</keyword>
<evidence type="ECO:0000256" key="4">
    <source>
        <dbReference type="ARBA" id="ARBA00022989"/>
    </source>
</evidence>
<evidence type="ECO:0000256" key="10">
    <source>
        <dbReference type="ARBA" id="ARBA00023303"/>
    </source>
</evidence>
<keyword evidence="10" id="KW-0407">Ion channel</keyword>
<accession>A0AA38W8G9</accession>
<dbReference type="AlphaFoldDB" id="A0AA38W8G9"/>
<comment type="subcellular location">
    <subcellularLocation>
        <location evidence="1">Membrane</location>
        <topology evidence="1">Multi-pass membrane protein</topology>
    </subcellularLocation>
</comment>
<keyword evidence="9" id="KW-1071">Ligand-gated ion channel</keyword>
<keyword evidence="7" id="KW-0675">Receptor</keyword>
<gene>
    <name evidence="13" type="ORF">OSB04_014952</name>
</gene>
<dbReference type="Pfam" id="PF00060">
    <property type="entry name" value="Lig_chan"/>
    <property type="match status" value="1"/>
</dbReference>
<evidence type="ECO:0000256" key="5">
    <source>
        <dbReference type="ARBA" id="ARBA00023065"/>
    </source>
</evidence>
<keyword evidence="5" id="KW-0406">Ion transport</keyword>
<feature type="transmembrane region" description="Helical" evidence="11">
    <location>
        <begin position="59"/>
        <end position="77"/>
    </location>
</feature>
<feature type="domain" description="Ionotropic glutamate receptor C-terminal" evidence="12">
    <location>
        <begin position="78"/>
        <end position="267"/>
    </location>
</feature>
<keyword evidence="14" id="KW-1185">Reference proteome</keyword>
<evidence type="ECO:0000259" key="12">
    <source>
        <dbReference type="SMART" id="SM00079"/>
    </source>
</evidence>
<keyword evidence="4 11" id="KW-1133">Transmembrane helix</keyword>
<feature type="transmembrane region" description="Helical" evidence="11">
    <location>
        <begin position="288"/>
        <end position="309"/>
    </location>
</feature>
<evidence type="ECO:0000256" key="9">
    <source>
        <dbReference type="ARBA" id="ARBA00023286"/>
    </source>
</evidence>
<sequence length="332" mass="37861">MTDKPCEAVAGDVTIRYNRTRDVNFTIPYLSSEVYMLVHGAHEWNQTLSTFLKPFTWRLWVTIIGVCIFIGVAIAILEYRVGNPKFAISFYHKLVMVIWFPISTFFFHEGKILNRCSKVVLVMWLSMIFVVVQIFTATLSSWLTLDQLRPKLPSNYDNVGYQDGSFLKEFIKQDNNCFGNPVPLKSVEEYKNALSNGTVNAIVDELPYIELFLAKYGSDYMKYGPINRESGISFAFPHGSPLVDDFSQAVIYITESELMMKTIEKYDVGFSTANKSQPNQPRPQSLDIQSFIGLFIFMGIVTITTIIWSEISLMHENNKIVPVTLPTNSMNL</sequence>
<dbReference type="SMART" id="SM00079">
    <property type="entry name" value="PBPe"/>
    <property type="match status" value="1"/>
</dbReference>
<dbReference type="Gene3D" id="3.40.190.10">
    <property type="entry name" value="Periplasmic binding protein-like II"/>
    <property type="match status" value="3"/>
</dbReference>
<dbReference type="InterPro" id="IPR001320">
    <property type="entry name" value="Iontro_rcpt_C"/>
</dbReference>
<evidence type="ECO:0000256" key="3">
    <source>
        <dbReference type="ARBA" id="ARBA00022692"/>
    </source>
</evidence>
<evidence type="ECO:0000313" key="14">
    <source>
        <dbReference type="Proteomes" id="UP001172457"/>
    </source>
</evidence>
<evidence type="ECO:0000313" key="13">
    <source>
        <dbReference type="EMBL" id="KAJ9550907.1"/>
    </source>
</evidence>
<dbReference type="PANTHER" id="PTHR18966">
    <property type="entry name" value="IONOTROPIC GLUTAMATE RECEPTOR"/>
    <property type="match status" value="1"/>
</dbReference>
<dbReference type="InterPro" id="IPR015683">
    <property type="entry name" value="Ionotropic_Glu_rcpt"/>
</dbReference>
<comment type="caution">
    <text evidence="13">The sequence shown here is derived from an EMBL/GenBank/DDBJ whole genome shotgun (WGS) entry which is preliminary data.</text>
</comment>
<dbReference type="SUPFAM" id="SSF53850">
    <property type="entry name" value="Periplasmic binding protein-like II"/>
    <property type="match status" value="1"/>
</dbReference>
<protein>
    <recommendedName>
        <fullName evidence="12">Ionotropic glutamate receptor C-terminal domain-containing protein</fullName>
    </recommendedName>
</protein>
<evidence type="ECO:0000256" key="2">
    <source>
        <dbReference type="ARBA" id="ARBA00022448"/>
    </source>
</evidence>
<feature type="transmembrane region" description="Helical" evidence="11">
    <location>
        <begin position="89"/>
        <end position="107"/>
    </location>
</feature>
<evidence type="ECO:0000256" key="1">
    <source>
        <dbReference type="ARBA" id="ARBA00004141"/>
    </source>
</evidence>
<organism evidence="13 14">
    <name type="scientific">Centaurea solstitialis</name>
    <name type="common">yellow star-thistle</name>
    <dbReference type="NCBI Taxonomy" id="347529"/>
    <lineage>
        <taxon>Eukaryota</taxon>
        <taxon>Viridiplantae</taxon>
        <taxon>Streptophyta</taxon>
        <taxon>Embryophyta</taxon>
        <taxon>Tracheophyta</taxon>
        <taxon>Spermatophyta</taxon>
        <taxon>Magnoliopsida</taxon>
        <taxon>eudicotyledons</taxon>
        <taxon>Gunneridae</taxon>
        <taxon>Pentapetalae</taxon>
        <taxon>asterids</taxon>
        <taxon>campanulids</taxon>
        <taxon>Asterales</taxon>
        <taxon>Asteraceae</taxon>
        <taxon>Carduoideae</taxon>
        <taxon>Cardueae</taxon>
        <taxon>Centaureinae</taxon>
        <taxon>Centaurea</taxon>
    </lineage>
</organism>
<keyword evidence="8" id="KW-0325">Glycoprotein</keyword>
<evidence type="ECO:0000256" key="8">
    <source>
        <dbReference type="ARBA" id="ARBA00023180"/>
    </source>
</evidence>
<proteinExistence type="predicted"/>
<reference evidence="13" key="1">
    <citation type="submission" date="2023-03" db="EMBL/GenBank/DDBJ databases">
        <title>Chromosome-scale reference genome and RAD-based genetic map of yellow starthistle (Centaurea solstitialis) reveal putative structural variation and QTLs associated with invader traits.</title>
        <authorList>
            <person name="Reatini B."/>
            <person name="Cang F.A."/>
            <person name="Jiang Q."/>
            <person name="Mckibben M.T.W."/>
            <person name="Barker M.S."/>
            <person name="Rieseberg L.H."/>
            <person name="Dlugosch K.M."/>
        </authorList>
    </citation>
    <scope>NUCLEOTIDE SEQUENCE</scope>
    <source>
        <strain evidence="13">CAN-66</strain>
        <tissue evidence="13">Leaf</tissue>
    </source>
</reference>
<dbReference type="GO" id="GO:0015276">
    <property type="term" value="F:ligand-gated monoatomic ion channel activity"/>
    <property type="evidence" value="ECO:0007669"/>
    <property type="project" value="InterPro"/>
</dbReference>
<name>A0AA38W8G9_9ASTR</name>
<keyword evidence="2" id="KW-0813">Transport</keyword>
<dbReference type="EMBL" id="JARYMX010000004">
    <property type="protein sequence ID" value="KAJ9550907.1"/>
    <property type="molecule type" value="Genomic_DNA"/>
</dbReference>
<evidence type="ECO:0000256" key="7">
    <source>
        <dbReference type="ARBA" id="ARBA00023170"/>
    </source>
</evidence>
<evidence type="ECO:0000256" key="11">
    <source>
        <dbReference type="SAM" id="Phobius"/>
    </source>
</evidence>
<dbReference type="GO" id="GO:0016020">
    <property type="term" value="C:membrane"/>
    <property type="evidence" value="ECO:0007669"/>
    <property type="project" value="UniProtKB-SubCell"/>
</dbReference>
<feature type="transmembrane region" description="Helical" evidence="11">
    <location>
        <begin position="119"/>
        <end position="143"/>
    </location>
</feature>
<evidence type="ECO:0000256" key="6">
    <source>
        <dbReference type="ARBA" id="ARBA00023136"/>
    </source>
</evidence>